<dbReference type="AlphaFoldDB" id="A0A1E3X4G7"/>
<gene>
    <name evidence="3" type="ORF">SCARUB_04377</name>
</gene>
<comment type="caution">
    <text evidence="3">The sequence shown here is derived from an EMBL/GenBank/DDBJ whole genome shotgun (WGS) entry which is preliminary data.</text>
</comment>
<feature type="transmembrane region" description="Helical" evidence="1">
    <location>
        <begin position="137"/>
        <end position="159"/>
    </location>
</feature>
<proteinExistence type="predicted"/>
<dbReference type="EMBL" id="MAYW01000214">
    <property type="protein sequence ID" value="ODS30507.1"/>
    <property type="molecule type" value="Genomic_DNA"/>
</dbReference>
<protein>
    <submittedName>
        <fullName evidence="3">HPP family protein</fullName>
    </submittedName>
</protein>
<feature type="transmembrane region" description="Helical" evidence="1">
    <location>
        <begin position="63"/>
        <end position="89"/>
    </location>
</feature>
<dbReference type="InterPro" id="IPR007065">
    <property type="entry name" value="HPP"/>
</dbReference>
<organism evidence="3 4">
    <name type="scientific">Candidatus Scalindua rubra</name>
    <dbReference type="NCBI Taxonomy" id="1872076"/>
    <lineage>
        <taxon>Bacteria</taxon>
        <taxon>Pseudomonadati</taxon>
        <taxon>Planctomycetota</taxon>
        <taxon>Candidatus Brocadiia</taxon>
        <taxon>Candidatus Brocadiales</taxon>
        <taxon>Candidatus Scalinduaceae</taxon>
        <taxon>Candidatus Scalindua</taxon>
    </lineage>
</organism>
<dbReference type="InterPro" id="IPR058581">
    <property type="entry name" value="TM_HPP"/>
</dbReference>
<sequence>MKIFDEKFRKNKLRYMFQCFLATLSVFIILLLLDNVSNAITIASLGSSTFIVFTMPDAHLSKPRFLIGGYMVSIAMGMLCHQLPLLLLLDQYFIVSELSHVIFGSLSVGLAIFVMVITDTEHPPAAGLALALILDEWSYMTIAITMVGIISLSALKALLKPFLRNLL</sequence>
<evidence type="ECO:0000313" key="3">
    <source>
        <dbReference type="EMBL" id="ODS30507.1"/>
    </source>
</evidence>
<dbReference type="Pfam" id="PF04982">
    <property type="entry name" value="TM_HPP"/>
    <property type="match status" value="1"/>
</dbReference>
<keyword evidence="1" id="KW-0472">Membrane</keyword>
<reference evidence="3 4" key="1">
    <citation type="submission" date="2016-07" db="EMBL/GenBank/DDBJ databases">
        <title>Draft genome of Scalindua rubra, obtained from a brine-seawater interface in the Red Sea, sheds light on salt adaptation in anammox bacteria.</title>
        <authorList>
            <person name="Speth D.R."/>
            <person name="Lagkouvardos I."/>
            <person name="Wang Y."/>
            <person name="Qian P.-Y."/>
            <person name="Dutilh B.E."/>
            <person name="Jetten M.S."/>
        </authorList>
    </citation>
    <scope>NUCLEOTIDE SEQUENCE [LARGE SCALE GENOMIC DNA]</scope>
    <source>
        <strain evidence="3">BSI-1</strain>
    </source>
</reference>
<evidence type="ECO:0000256" key="1">
    <source>
        <dbReference type="SAM" id="Phobius"/>
    </source>
</evidence>
<name>A0A1E3X4G7_9BACT</name>
<dbReference type="PATRIC" id="fig|1872076.5.peg.5248"/>
<feature type="transmembrane region" description="Helical" evidence="1">
    <location>
        <begin position="101"/>
        <end position="117"/>
    </location>
</feature>
<dbReference type="Proteomes" id="UP000094056">
    <property type="component" value="Unassembled WGS sequence"/>
</dbReference>
<keyword evidence="1" id="KW-0812">Transmembrane</keyword>
<keyword evidence="1" id="KW-1133">Transmembrane helix</keyword>
<accession>A0A1E3X4G7</accession>
<dbReference type="PANTHER" id="PTHR33741">
    <property type="entry name" value="TRANSMEMBRANE PROTEIN DDB_G0269096-RELATED"/>
    <property type="match status" value="1"/>
</dbReference>
<dbReference type="PANTHER" id="PTHR33741:SF5">
    <property type="entry name" value="TRANSMEMBRANE PROTEIN DDB_G0269096-RELATED"/>
    <property type="match status" value="1"/>
</dbReference>
<feature type="domain" description="HPP transmembrane region" evidence="2">
    <location>
        <begin position="14"/>
        <end position="153"/>
    </location>
</feature>
<evidence type="ECO:0000259" key="2">
    <source>
        <dbReference type="Pfam" id="PF04982"/>
    </source>
</evidence>
<evidence type="ECO:0000313" key="4">
    <source>
        <dbReference type="Proteomes" id="UP000094056"/>
    </source>
</evidence>